<dbReference type="AlphaFoldDB" id="A0A9D1FVJ6"/>
<comment type="caution">
    <text evidence="1">The sequence shown here is derived from an EMBL/GenBank/DDBJ whole genome shotgun (WGS) entry which is preliminary data.</text>
</comment>
<proteinExistence type="predicted"/>
<protein>
    <submittedName>
        <fullName evidence="1">DUF3137 domain-containing protein</fullName>
    </submittedName>
</protein>
<name>A0A9D1FVJ6_9BACT</name>
<gene>
    <name evidence="1" type="ORF">IAD41_01520</name>
</gene>
<sequence length="215" mass="24938">MPHLMKAFGDFQWTDSSVIDYFTIKLTTLFPRFNEKSDDDNFYGTYKGLGVNISETKLTYSLQTSKSSNTNDNIEFKGVIIEIDVKKPFKGHTIIRKREFINNNRAYQEIKLEDTEFTKQYYVDSNDQIESRYILTPSFIERFKNLKQAFGGNSIQASFQNDKLIMAISMQKDIFKLADLSKPIADSKQFTKLLDEFSSILEIIDELKLNQNIGL</sequence>
<evidence type="ECO:0000313" key="2">
    <source>
        <dbReference type="Proteomes" id="UP000824139"/>
    </source>
</evidence>
<reference evidence="1" key="2">
    <citation type="journal article" date="2021" name="PeerJ">
        <title>Extensive microbial diversity within the chicken gut microbiome revealed by metagenomics and culture.</title>
        <authorList>
            <person name="Gilroy R."/>
            <person name="Ravi A."/>
            <person name="Getino M."/>
            <person name="Pursley I."/>
            <person name="Horton D.L."/>
            <person name="Alikhan N.F."/>
            <person name="Baker D."/>
            <person name="Gharbi K."/>
            <person name="Hall N."/>
            <person name="Watson M."/>
            <person name="Adriaenssens E.M."/>
            <person name="Foster-Nyarko E."/>
            <person name="Jarju S."/>
            <person name="Secka A."/>
            <person name="Antonio M."/>
            <person name="Oren A."/>
            <person name="Chaudhuri R.R."/>
            <person name="La Ragione R."/>
            <person name="Hildebrand F."/>
            <person name="Pallen M.J."/>
        </authorList>
    </citation>
    <scope>NUCLEOTIDE SEQUENCE</scope>
    <source>
        <strain evidence="1">CHK152-2994</strain>
    </source>
</reference>
<dbReference type="InterPro" id="IPR021484">
    <property type="entry name" value="DUF3137"/>
</dbReference>
<reference evidence="1" key="1">
    <citation type="submission" date="2020-10" db="EMBL/GenBank/DDBJ databases">
        <authorList>
            <person name="Gilroy R."/>
        </authorList>
    </citation>
    <scope>NUCLEOTIDE SEQUENCE</scope>
    <source>
        <strain evidence="1">CHK152-2994</strain>
    </source>
</reference>
<dbReference type="EMBL" id="DVJO01000035">
    <property type="protein sequence ID" value="HIS82271.1"/>
    <property type="molecule type" value="Genomic_DNA"/>
</dbReference>
<organism evidence="1 2">
    <name type="scientific">Candidatus Scatenecus faecavium</name>
    <dbReference type="NCBI Taxonomy" id="2840915"/>
    <lineage>
        <taxon>Bacteria</taxon>
        <taxon>Candidatus Scatenecus</taxon>
    </lineage>
</organism>
<evidence type="ECO:0000313" key="1">
    <source>
        <dbReference type="EMBL" id="HIS82271.1"/>
    </source>
</evidence>
<dbReference type="Proteomes" id="UP000824139">
    <property type="component" value="Unassembled WGS sequence"/>
</dbReference>
<accession>A0A9D1FVJ6</accession>
<dbReference type="Pfam" id="PF11335">
    <property type="entry name" value="DUF3137"/>
    <property type="match status" value="1"/>
</dbReference>